<accession>A0A7W1XBX2</accession>
<protein>
    <submittedName>
        <fullName evidence="1">Uncharacterized protein</fullName>
    </submittedName>
</protein>
<comment type="caution">
    <text evidence="1">The sequence shown here is derived from an EMBL/GenBank/DDBJ whole genome shotgun (WGS) entry which is preliminary data.</text>
</comment>
<dbReference type="AlphaFoldDB" id="A0A7W1XBX2"/>
<name>A0A7W1XBX2_9BACL</name>
<evidence type="ECO:0000313" key="1">
    <source>
        <dbReference type="EMBL" id="MBA4543831.1"/>
    </source>
</evidence>
<organism evidence="1 2">
    <name type="scientific">Thermoactinomyces daqus</name>
    <dbReference type="NCBI Taxonomy" id="1329516"/>
    <lineage>
        <taxon>Bacteria</taxon>
        <taxon>Bacillati</taxon>
        <taxon>Bacillota</taxon>
        <taxon>Bacilli</taxon>
        <taxon>Bacillales</taxon>
        <taxon>Thermoactinomycetaceae</taxon>
        <taxon>Thermoactinomyces</taxon>
    </lineage>
</organism>
<gene>
    <name evidence="1" type="ORF">H1164_13130</name>
</gene>
<proteinExistence type="predicted"/>
<dbReference type="Proteomes" id="UP000530514">
    <property type="component" value="Unassembled WGS sequence"/>
</dbReference>
<sequence length="62" mass="7321">MTEREEAEKRLLEARERGRNSAMFQALRKLAAEAKGHEIEVLRNLQFDIPLSEEIIRERRGE</sequence>
<evidence type="ECO:0000313" key="2">
    <source>
        <dbReference type="Proteomes" id="UP000530514"/>
    </source>
</evidence>
<dbReference type="EMBL" id="JACEIP010000022">
    <property type="protein sequence ID" value="MBA4543831.1"/>
    <property type="molecule type" value="Genomic_DNA"/>
</dbReference>
<dbReference type="RefSeq" id="WP_033099967.1">
    <property type="nucleotide sequence ID" value="NZ_JACEIP010000022.1"/>
</dbReference>
<reference evidence="1 2" key="1">
    <citation type="submission" date="2020-07" db="EMBL/GenBank/DDBJ databases">
        <authorList>
            <person name="Feng H."/>
        </authorList>
    </citation>
    <scope>NUCLEOTIDE SEQUENCE [LARGE SCALE GENOMIC DNA]</scope>
    <source>
        <strain evidence="2">s-11</strain>
    </source>
</reference>
<keyword evidence="2" id="KW-1185">Reference proteome</keyword>